<organism evidence="10 11">
    <name type="scientific">Terrabacter carboxydivorans</name>
    <dbReference type="NCBI Taxonomy" id="619730"/>
    <lineage>
        <taxon>Bacteria</taxon>
        <taxon>Bacillati</taxon>
        <taxon>Actinomycetota</taxon>
        <taxon>Actinomycetes</taxon>
        <taxon>Micrococcales</taxon>
        <taxon>Intrasporangiaceae</taxon>
        <taxon>Terrabacter</taxon>
    </lineage>
</organism>
<sequence>MTPPSDPQRRPDGVMVGSDSPTAPTVSVGATERSLRDVCRAALWLALPPTVWILFGSRLASYGTDSAHAYWNVWRTGPYALPPGSPDAFNYSPAFAQLIYPLTLLPWPVFLTLWSVLLMAATVWLLWPLAPRWRWLLLAYVAPPVLLIGNIEVFLAVAAVVGLRLPSAWAFPLLTKITPGLGPVWFAVRREWRQAAVAVLATALVAAASFVISPGLWVAWWEFVVGAPTPPTQAGLPPLGLRLTLALAVIIWGALKGRRSAVPVAMMLAMPLWSSGVLALLTAVPRLRQKPEVNLADR</sequence>
<evidence type="ECO:0000256" key="2">
    <source>
        <dbReference type="ARBA" id="ARBA00022475"/>
    </source>
</evidence>
<dbReference type="InterPro" id="IPR018584">
    <property type="entry name" value="GT87"/>
</dbReference>
<evidence type="ECO:0000256" key="9">
    <source>
        <dbReference type="SAM" id="Phobius"/>
    </source>
</evidence>
<proteinExistence type="inferred from homology"/>
<feature type="transmembrane region" description="Helical" evidence="9">
    <location>
        <begin position="169"/>
        <end position="188"/>
    </location>
</feature>
<dbReference type="Proteomes" id="UP001500730">
    <property type="component" value="Unassembled WGS sequence"/>
</dbReference>
<keyword evidence="3" id="KW-0808">Transferase</keyword>
<gene>
    <name evidence="10" type="ORF">GCM10009858_30720</name>
</gene>
<evidence type="ECO:0000313" key="11">
    <source>
        <dbReference type="Proteomes" id="UP001500730"/>
    </source>
</evidence>
<comment type="similarity">
    <text evidence="7">Belongs to the glycosyltransferase 87 family.</text>
</comment>
<evidence type="ECO:0000313" key="10">
    <source>
        <dbReference type="EMBL" id="GAA2490534.1"/>
    </source>
</evidence>
<keyword evidence="4 9" id="KW-0812">Transmembrane</keyword>
<evidence type="ECO:0008006" key="12">
    <source>
        <dbReference type="Google" id="ProtNLM"/>
    </source>
</evidence>
<evidence type="ECO:0000256" key="4">
    <source>
        <dbReference type="ARBA" id="ARBA00022692"/>
    </source>
</evidence>
<reference evidence="11" key="1">
    <citation type="journal article" date="2019" name="Int. J. Syst. Evol. Microbiol.">
        <title>The Global Catalogue of Microorganisms (GCM) 10K type strain sequencing project: providing services to taxonomists for standard genome sequencing and annotation.</title>
        <authorList>
            <consortium name="The Broad Institute Genomics Platform"/>
            <consortium name="The Broad Institute Genome Sequencing Center for Infectious Disease"/>
            <person name="Wu L."/>
            <person name="Ma J."/>
        </authorList>
    </citation>
    <scope>NUCLEOTIDE SEQUENCE [LARGE SCALE GENOMIC DNA]</scope>
    <source>
        <strain evidence="11">JCM 16259</strain>
    </source>
</reference>
<keyword evidence="6 9" id="KW-0472">Membrane</keyword>
<evidence type="ECO:0000256" key="8">
    <source>
        <dbReference type="SAM" id="MobiDB-lite"/>
    </source>
</evidence>
<protein>
    <recommendedName>
        <fullName evidence="12">DUF2029 domain-containing protein</fullName>
    </recommendedName>
</protein>
<evidence type="ECO:0000256" key="7">
    <source>
        <dbReference type="ARBA" id="ARBA00024033"/>
    </source>
</evidence>
<keyword evidence="11" id="KW-1185">Reference proteome</keyword>
<feature type="transmembrane region" description="Helical" evidence="9">
    <location>
        <begin position="107"/>
        <end position="130"/>
    </location>
</feature>
<feature type="transmembrane region" description="Helical" evidence="9">
    <location>
        <begin position="137"/>
        <end position="163"/>
    </location>
</feature>
<name>A0ABP5Z6M3_9MICO</name>
<evidence type="ECO:0000256" key="3">
    <source>
        <dbReference type="ARBA" id="ARBA00022679"/>
    </source>
</evidence>
<feature type="transmembrane region" description="Helical" evidence="9">
    <location>
        <begin position="239"/>
        <end position="255"/>
    </location>
</feature>
<feature type="transmembrane region" description="Helical" evidence="9">
    <location>
        <begin position="262"/>
        <end position="284"/>
    </location>
</feature>
<keyword evidence="5 9" id="KW-1133">Transmembrane helix</keyword>
<dbReference type="EMBL" id="BAAARE010000013">
    <property type="protein sequence ID" value="GAA2490534.1"/>
    <property type="molecule type" value="Genomic_DNA"/>
</dbReference>
<evidence type="ECO:0000256" key="5">
    <source>
        <dbReference type="ARBA" id="ARBA00022989"/>
    </source>
</evidence>
<evidence type="ECO:0000256" key="6">
    <source>
        <dbReference type="ARBA" id="ARBA00023136"/>
    </source>
</evidence>
<accession>A0ABP5Z6M3</accession>
<feature type="transmembrane region" description="Helical" evidence="9">
    <location>
        <begin position="195"/>
        <end position="219"/>
    </location>
</feature>
<evidence type="ECO:0000256" key="1">
    <source>
        <dbReference type="ARBA" id="ARBA00004651"/>
    </source>
</evidence>
<keyword evidence="2" id="KW-1003">Cell membrane</keyword>
<feature type="transmembrane region" description="Helical" evidence="9">
    <location>
        <begin position="41"/>
        <end position="60"/>
    </location>
</feature>
<feature type="region of interest" description="Disordered" evidence="8">
    <location>
        <begin position="1"/>
        <end position="27"/>
    </location>
</feature>
<comment type="caution">
    <text evidence="10">The sequence shown here is derived from an EMBL/GenBank/DDBJ whole genome shotgun (WGS) entry which is preliminary data.</text>
</comment>
<dbReference type="Pfam" id="PF09594">
    <property type="entry name" value="GT87"/>
    <property type="match status" value="1"/>
</dbReference>
<comment type="subcellular location">
    <subcellularLocation>
        <location evidence="1">Cell membrane</location>
        <topology evidence="1">Multi-pass membrane protein</topology>
    </subcellularLocation>
</comment>